<keyword evidence="10" id="KW-1185">Reference proteome</keyword>
<evidence type="ECO:0000259" key="8">
    <source>
        <dbReference type="Pfam" id="PF14698"/>
    </source>
</evidence>
<evidence type="ECO:0000256" key="1">
    <source>
        <dbReference type="ARBA" id="ARBA00004941"/>
    </source>
</evidence>
<evidence type="ECO:0000313" key="9">
    <source>
        <dbReference type="EMBL" id="SEA24271.1"/>
    </source>
</evidence>
<dbReference type="EC" id="4.3.2.1" evidence="2 6"/>
<comment type="similarity">
    <text evidence="6">Belongs to the lyase 1 family. Argininosuccinate lyase subfamily.</text>
</comment>
<dbReference type="GO" id="GO:0042450">
    <property type="term" value="P:L-arginine biosynthetic process via ornithine"/>
    <property type="evidence" value="ECO:0007669"/>
    <property type="project" value="UniProtKB-UniRule"/>
</dbReference>
<keyword evidence="5 6" id="KW-0456">Lyase</keyword>
<dbReference type="InterPro" id="IPR022761">
    <property type="entry name" value="Fumarate_lyase_N"/>
</dbReference>
<dbReference type="SUPFAM" id="SSF48557">
    <property type="entry name" value="L-aspartase-like"/>
    <property type="match status" value="1"/>
</dbReference>
<dbReference type="PROSITE" id="PS00163">
    <property type="entry name" value="FUMARATE_LYASES"/>
    <property type="match status" value="1"/>
</dbReference>
<dbReference type="OrthoDB" id="9769623at2"/>
<organism evidence="9 10">
    <name type="scientific">Eubacterium aggregans</name>
    <dbReference type="NCBI Taxonomy" id="81409"/>
    <lineage>
        <taxon>Bacteria</taxon>
        <taxon>Bacillati</taxon>
        <taxon>Bacillota</taxon>
        <taxon>Clostridia</taxon>
        <taxon>Eubacteriales</taxon>
        <taxon>Eubacteriaceae</taxon>
        <taxon>Eubacterium</taxon>
    </lineage>
</organism>
<dbReference type="NCBIfam" id="TIGR00838">
    <property type="entry name" value="argH"/>
    <property type="match status" value="1"/>
</dbReference>
<dbReference type="InterPro" id="IPR008948">
    <property type="entry name" value="L-Aspartase-like"/>
</dbReference>
<dbReference type="Pfam" id="PF14698">
    <property type="entry name" value="ASL_C2"/>
    <property type="match status" value="1"/>
</dbReference>
<name>A0A1H3ZLJ9_9FIRM</name>
<dbReference type="InterPro" id="IPR020557">
    <property type="entry name" value="Fumarate_lyase_CS"/>
</dbReference>
<protein>
    <recommendedName>
        <fullName evidence="2 6">Argininosuccinate lyase</fullName>
        <shortName evidence="6">ASAL</shortName>
        <ecNumber evidence="2 6">4.3.2.1</ecNumber>
    </recommendedName>
    <alternativeName>
        <fullName evidence="6">Arginosuccinase</fullName>
    </alternativeName>
</protein>
<evidence type="ECO:0000256" key="5">
    <source>
        <dbReference type="ARBA" id="ARBA00023239"/>
    </source>
</evidence>
<dbReference type="InterPro" id="IPR009049">
    <property type="entry name" value="Argininosuccinate_lyase"/>
</dbReference>
<keyword evidence="6" id="KW-0963">Cytoplasm</keyword>
<dbReference type="PRINTS" id="PR00149">
    <property type="entry name" value="FUMRATELYASE"/>
</dbReference>
<feature type="domain" description="Argininosuccinate lyase C-terminal" evidence="8">
    <location>
        <begin position="365"/>
        <end position="433"/>
    </location>
</feature>
<dbReference type="PANTHER" id="PTHR43814">
    <property type="entry name" value="ARGININOSUCCINATE LYASE"/>
    <property type="match status" value="1"/>
</dbReference>
<comment type="subcellular location">
    <subcellularLocation>
        <location evidence="6">Cytoplasm</location>
    </subcellularLocation>
</comment>
<dbReference type="UniPathway" id="UPA00068">
    <property type="reaction ID" value="UER00114"/>
</dbReference>
<dbReference type="PRINTS" id="PR00145">
    <property type="entry name" value="ARGSUCLYASE"/>
</dbReference>
<sequence length="459" mass="51250">MSKKMWGGRFQKGTDTLTDDFNSSIRFDKRLFREDITGSVAHAKMLGKQRIIPQEDADLIVQTLGEILSDIDDGKVTFTVDMEDIHMNVEAILTERIGDVGKKLHTGRSRNDQVATDMRMYVKNICADLKESIRHFANSLLDLAAKNTETIMPGYTHLQRAQPITFAHHLMAYVEMMKRDIKRFEQASDMANSLPLGAGALATTTYPLDRYYVSQELGFGGICLNSLDAVSDRDFCLDFLQAVSVLMMHLSRLSEEIILWCSSEFGFVTLDDAFSTGSSIMPQKKNPDIPELVRGKTGRVYGDLMSLLSTMKSLPLAYNKDMQEDKEPVFDAYDTAEICLTTMTKLIDTLKVNAEPMRKAAAGGFSNATDAADWLVKQGVPFRDAHSIIGKLVFYALEQGKALDELTLDEYQSISPVFDSSIYEAIDLKTCVNQRDIIGGPAVDTVKRAIDINRGLLRK</sequence>
<dbReference type="EMBL" id="FNRK01000006">
    <property type="protein sequence ID" value="SEA24271.1"/>
    <property type="molecule type" value="Genomic_DNA"/>
</dbReference>
<proteinExistence type="inferred from homology"/>
<dbReference type="AlphaFoldDB" id="A0A1H3ZLJ9"/>
<dbReference type="Pfam" id="PF00206">
    <property type="entry name" value="Lyase_1"/>
    <property type="match status" value="1"/>
</dbReference>
<dbReference type="InterPro" id="IPR029419">
    <property type="entry name" value="Arg_succ_lyase_C"/>
</dbReference>
<accession>A0A1H3ZLJ9</accession>
<dbReference type="InterPro" id="IPR000362">
    <property type="entry name" value="Fumarate_lyase_fam"/>
</dbReference>
<evidence type="ECO:0000256" key="4">
    <source>
        <dbReference type="ARBA" id="ARBA00022605"/>
    </source>
</evidence>
<dbReference type="InterPro" id="IPR024083">
    <property type="entry name" value="Fumarase/histidase_N"/>
</dbReference>
<dbReference type="Gene3D" id="1.10.40.30">
    <property type="entry name" value="Fumarase/aspartase (C-terminal domain)"/>
    <property type="match status" value="1"/>
</dbReference>
<dbReference type="Proteomes" id="UP000199394">
    <property type="component" value="Unassembled WGS sequence"/>
</dbReference>
<evidence type="ECO:0000313" key="10">
    <source>
        <dbReference type="Proteomes" id="UP000199394"/>
    </source>
</evidence>
<dbReference type="Gene3D" id="1.20.200.10">
    <property type="entry name" value="Fumarase/aspartase (Central domain)"/>
    <property type="match status" value="1"/>
</dbReference>
<evidence type="ECO:0000259" key="7">
    <source>
        <dbReference type="Pfam" id="PF00206"/>
    </source>
</evidence>
<keyword evidence="4 6" id="KW-0028">Amino-acid biosynthesis</keyword>
<dbReference type="FunFam" id="1.10.275.10:FF:000002">
    <property type="entry name" value="Argininosuccinate lyase"/>
    <property type="match status" value="1"/>
</dbReference>
<feature type="domain" description="Fumarate lyase N-terminal" evidence="7">
    <location>
        <begin position="8"/>
        <end position="302"/>
    </location>
</feature>
<dbReference type="STRING" id="81409.SAMN04515656_10626"/>
<dbReference type="GO" id="GO:0004056">
    <property type="term" value="F:argininosuccinate lyase activity"/>
    <property type="evidence" value="ECO:0007669"/>
    <property type="project" value="UniProtKB-UniRule"/>
</dbReference>
<dbReference type="Gene3D" id="1.10.275.10">
    <property type="entry name" value="Fumarase/aspartase (N-terminal domain)"/>
    <property type="match status" value="1"/>
</dbReference>
<gene>
    <name evidence="6" type="primary">argH</name>
    <name evidence="9" type="ORF">SAMN04515656_10626</name>
</gene>
<dbReference type="GO" id="GO:0005829">
    <property type="term" value="C:cytosol"/>
    <property type="evidence" value="ECO:0007669"/>
    <property type="project" value="TreeGrafter"/>
</dbReference>
<evidence type="ECO:0000256" key="2">
    <source>
        <dbReference type="ARBA" id="ARBA00012338"/>
    </source>
</evidence>
<dbReference type="HAMAP" id="MF_00006">
    <property type="entry name" value="Arg_succ_lyase"/>
    <property type="match status" value="1"/>
</dbReference>
<dbReference type="FunFam" id="1.10.40.30:FF:000001">
    <property type="entry name" value="Argininosuccinate lyase"/>
    <property type="match status" value="1"/>
</dbReference>
<dbReference type="CDD" id="cd01359">
    <property type="entry name" value="Argininosuccinate_lyase"/>
    <property type="match status" value="1"/>
</dbReference>
<comment type="pathway">
    <text evidence="1 6">Amino-acid biosynthesis; L-arginine biosynthesis; L-arginine from L-ornithine and carbamoyl phosphate: step 3/3.</text>
</comment>
<dbReference type="PANTHER" id="PTHR43814:SF1">
    <property type="entry name" value="ARGININOSUCCINATE LYASE"/>
    <property type="match status" value="1"/>
</dbReference>
<comment type="catalytic activity">
    <reaction evidence="6">
        <text>2-(N(omega)-L-arginino)succinate = fumarate + L-arginine</text>
        <dbReference type="Rhea" id="RHEA:24020"/>
        <dbReference type="ChEBI" id="CHEBI:29806"/>
        <dbReference type="ChEBI" id="CHEBI:32682"/>
        <dbReference type="ChEBI" id="CHEBI:57472"/>
        <dbReference type="EC" id="4.3.2.1"/>
    </reaction>
</comment>
<reference evidence="9 10" key="1">
    <citation type="submission" date="2016-10" db="EMBL/GenBank/DDBJ databases">
        <authorList>
            <person name="de Groot N.N."/>
        </authorList>
    </citation>
    <scope>NUCLEOTIDE SEQUENCE [LARGE SCALE GENOMIC DNA]</scope>
    <source>
        <strain evidence="9 10">SR12</strain>
    </source>
</reference>
<evidence type="ECO:0000256" key="6">
    <source>
        <dbReference type="HAMAP-Rule" id="MF_00006"/>
    </source>
</evidence>
<dbReference type="FunFam" id="1.20.200.10:FF:000002">
    <property type="entry name" value="Argininosuccinate lyase"/>
    <property type="match status" value="1"/>
</dbReference>
<keyword evidence="3 6" id="KW-0055">Arginine biosynthesis</keyword>
<dbReference type="RefSeq" id="WP_090305795.1">
    <property type="nucleotide sequence ID" value="NZ_FNRK01000006.1"/>
</dbReference>
<evidence type="ECO:0000256" key="3">
    <source>
        <dbReference type="ARBA" id="ARBA00022571"/>
    </source>
</evidence>